<dbReference type="GO" id="GO:0016757">
    <property type="term" value="F:glycosyltransferase activity"/>
    <property type="evidence" value="ECO:0007669"/>
    <property type="project" value="UniProtKB-KW"/>
</dbReference>
<dbReference type="Pfam" id="PF00534">
    <property type="entry name" value="Glycos_transf_1"/>
    <property type="match status" value="1"/>
</dbReference>
<dbReference type="PANTHER" id="PTHR12526:SF629">
    <property type="entry name" value="TEICHURONIC ACID BIOSYNTHESIS GLYCOSYLTRANSFERASE TUAH-RELATED"/>
    <property type="match status" value="1"/>
</dbReference>
<protein>
    <submittedName>
        <fullName evidence="4">Glycosyltransferase involved in cell wall biosynthesis</fullName>
    </submittedName>
</protein>
<dbReference type="RefSeq" id="WP_103875928.1">
    <property type="nucleotide sequence ID" value="NZ_SODZ01000004.1"/>
</dbReference>
<reference evidence="4 5" key="1">
    <citation type="submission" date="2019-03" db="EMBL/GenBank/DDBJ databases">
        <title>Genomic Encyclopedia of Type Strains, Phase IV (KMG-IV): sequencing the most valuable type-strain genomes for metagenomic binning, comparative biology and taxonomic classification.</title>
        <authorList>
            <person name="Goeker M."/>
        </authorList>
    </citation>
    <scope>NUCLEOTIDE SEQUENCE [LARGE SCALE GENOMIC DNA]</scope>
    <source>
        <strain evidence="4 5">DSM 13575</strain>
    </source>
</reference>
<evidence type="ECO:0000256" key="1">
    <source>
        <dbReference type="ARBA" id="ARBA00022676"/>
    </source>
</evidence>
<proteinExistence type="predicted"/>
<dbReference type="PANTHER" id="PTHR12526">
    <property type="entry name" value="GLYCOSYLTRANSFERASE"/>
    <property type="match status" value="1"/>
</dbReference>
<dbReference type="SUPFAM" id="SSF53756">
    <property type="entry name" value="UDP-Glycosyltransferase/glycogen phosphorylase"/>
    <property type="match status" value="1"/>
</dbReference>
<accession>A0A4R8EUK4</accession>
<evidence type="ECO:0000313" key="5">
    <source>
        <dbReference type="Proteomes" id="UP000294817"/>
    </source>
</evidence>
<feature type="domain" description="Glycosyl transferase family 1" evidence="3">
    <location>
        <begin position="195"/>
        <end position="319"/>
    </location>
</feature>
<gene>
    <name evidence="4" type="ORF">C8D74_10499</name>
</gene>
<dbReference type="Gene3D" id="3.40.50.2000">
    <property type="entry name" value="Glycogen Phosphorylase B"/>
    <property type="match status" value="2"/>
</dbReference>
<dbReference type="InterPro" id="IPR001296">
    <property type="entry name" value="Glyco_trans_1"/>
</dbReference>
<dbReference type="AlphaFoldDB" id="A0A4R8EUK4"/>
<evidence type="ECO:0000259" key="3">
    <source>
        <dbReference type="Pfam" id="PF00534"/>
    </source>
</evidence>
<evidence type="ECO:0000256" key="2">
    <source>
        <dbReference type="ARBA" id="ARBA00022679"/>
    </source>
</evidence>
<sequence>MNLLYAGFIREESEEKGILTKMISQCLTFKKVFDNVYLYISRQSEAVLYSIEDFGVKKEIKTFSYPTLAAYNEQSKIRKIKGFIRYRSFLAFLYKIINSYEINTLYSRNLQLTNKLIKLSKRKKLIKIIEIPTYPFENEIKKATNKIEYNLLWKNREKKVEDFADIIVAISSDNTLKVDKKFVLISNGIRLEDIKIKNQNQNKKASIHLLSIANLRFWHGYDRIIKGLYEYYKKNPKKAVYYHCVGEGSVLENLKNLVKELKLEKYVIFHGTKVGEELDKIVDESDIALGSLGFHRSGLRGGSPLKAREYCARGIPFVIAYDDWDFPESFQYVFRIPQDDSPVDIDKVINWYEDLSKKHPDYSLEMRKYAEENLSWDAKMKPVIEKIKELARERNINT</sequence>
<keyword evidence="5" id="KW-1185">Reference proteome</keyword>
<dbReference type="EMBL" id="SODZ01000004">
    <property type="protein sequence ID" value="TDX16280.1"/>
    <property type="molecule type" value="Genomic_DNA"/>
</dbReference>
<evidence type="ECO:0000313" key="4">
    <source>
        <dbReference type="EMBL" id="TDX16280.1"/>
    </source>
</evidence>
<keyword evidence="1" id="KW-0328">Glycosyltransferase</keyword>
<dbReference type="Proteomes" id="UP000294817">
    <property type="component" value="Unassembled WGS sequence"/>
</dbReference>
<keyword evidence="2 4" id="KW-0808">Transferase</keyword>
<name>A0A4R8EUK4_9BACT</name>
<organism evidence="4 5">
    <name type="scientific">Petrotoga sibirica</name>
    <dbReference type="NCBI Taxonomy" id="156202"/>
    <lineage>
        <taxon>Bacteria</taxon>
        <taxon>Thermotogati</taxon>
        <taxon>Thermotogota</taxon>
        <taxon>Thermotogae</taxon>
        <taxon>Petrotogales</taxon>
        <taxon>Petrotogaceae</taxon>
        <taxon>Petrotoga</taxon>
    </lineage>
</organism>
<comment type="caution">
    <text evidence="4">The sequence shown here is derived from an EMBL/GenBank/DDBJ whole genome shotgun (WGS) entry which is preliminary data.</text>
</comment>